<evidence type="ECO:0000313" key="8">
    <source>
        <dbReference type="EMBL" id="MTV74469.1"/>
    </source>
</evidence>
<dbReference type="Pfam" id="PF02687">
    <property type="entry name" value="FtsX"/>
    <property type="match status" value="1"/>
</dbReference>
<evidence type="ECO:0000256" key="4">
    <source>
        <dbReference type="ARBA" id="ARBA00022989"/>
    </source>
</evidence>
<feature type="transmembrane region" description="Helical" evidence="6">
    <location>
        <begin position="83"/>
        <end position="107"/>
    </location>
</feature>
<keyword evidence="4 6" id="KW-1133">Transmembrane helix</keyword>
<name>A0A6G2DD53_STREE</name>
<accession>A0A6G2DD53</accession>
<dbReference type="InterPro" id="IPR003838">
    <property type="entry name" value="ABC3_permease_C"/>
</dbReference>
<dbReference type="GO" id="GO:0005886">
    <property type="term" value="C:plasma membrane"/>
    <property type="evidence" value="ECO:0007669"/>
    <property type="project" value="UniProtKB-SubCell"/>
</dbReference>
<reference evidence="8 9" key="1">
    <citation type="submission" date="2019-11" db="EMBL/GenBank/DDBJ databases">
        <title>Growth characteristics of pneumococcus vary with the chemical composition of the capsule and with environmental conditions.</title>
        <authorList>
            <person name="Tothpal A."/>
            <person name="Desobry K."/>
            <person name="Joshi S."/>
            <person name="Wyllie A.L."/>
            <person name="Weinberger D.M."/>
        </authorList>
    </citation>
    <scope>NUCLEOTIDE SEQUENCE [LARGE SCALE GENOMIC DNA]</scope>
    <source>
        <strain evidence="9">pnumococcus19F</strain>
    </source>
</reference>
<dbReference type="AlphaFoldDB" id="A0A6G2DD53"/>
<dbReference type="Proteomes" id="UP000483094">
    <property type="component" value="Unassembled WGS sequence"/>
</dbReference>
<gene>
    <name evidence="8" type="ORF">GM540_10915</name>
</gene>
<sequence length="179" mass="20486">FFVLSNIINMLVEIFRDDYELLEVLGASLLQLSFLVGGQIFIISSIISFIAYLCSIFVTSNYYYFLQYFFGENILPDIQFQTSAVGCIITVVLISFLAFLSGCFYTFKKIRNRKSSKIRHVLSIVKRILLLAGFSVIWLLSLQQIFQDSTILAKAQIIFNIVILDIVIIYQLSPFIQSC</sequence>
<feature type="non-terminal residue" evidence="8">
    <location>
        <position position="1"/>
    </location>
</feature>
<evidence type="ECO:0000256" key="2">
    <source>
        <dbReference type="ARBA" id="ARBA00022475"/>
    </source>
</evidence>
<keyword evidence="5 6" id="KW-0472">Membrane</keyword>
<evidence type="ECO:0000256" key="5">
    <source>
        <dbReference type="ARBA" id="ARBA00023136"/>
    </source>
</evidence>
<dbReference type="EMBL" id="WNHQ01001149">
    <property type="protein sequence ID" value="MTV74469.1"/>
    <property type="molecule type" value="Genomic_DNA"/>
</dbReference>
<feature type="non-terminal residue" evidence="8">
    <location>
        <position position="179"/>
    </location>
</feature>
<keyword evidence="3 6" id="KW-0812">Transmembrane</keyword>
<comment type="caution">
    <text evidence="8">The sequence shown here is derived from an EMBL/GenBank/DDBJ whole genome shotgun (WGS) entry which is preliminary data.</text>
</comment>
<feature type="transmembrane region" description="Helical" evidence="6">
    <location>
        <begin position="152"/>
        <end position="172"/>
    </location>
</feature>
<evidence type="ECO:0000256" key="6">
    <source>
        <dbReference type="SAM" id="Phobius"/>
    </source>
</evidence>
<protein>
    <submittedName>
        <fullName evidence="8">FtsX-like permease family protein</fullName>
    </submittedName>
</protein>
<feature type="domain" description="ABC3 transporter permease C-terminal" evidence="7">
    <location>
        <begin position="2"/>
        <end position="113"/>
    </location>
</feature>
<keyword evidence="2" id="KW-1003">Cell membrane</keyword>
<proteinExistence type="predicted"/>
<comment type="subcellular location">
    <subcellularLocation>
        <location evidence="1">Cell membrane</location>
        <topology evidence="1">Multi-pass membrane protein</topology>
    </subcellularLocation>
</comment>
<evidence type="ECO:0000259" key="7">
    <source>
        <dbReference type="Pfam" id="PF02687"/>
    </source>
</evidence>
<evidence type="ECO:0000313" key="9">
    <source>
        <dbReference type="Proteomes" id="UP000483094"/>
    </source>
</evidence>
<feature type="transmembrane region" description="Helical" evidence="6">
    <location>
        <begin position="40"/>
        <end position="63"/>
    </location>
</feature>
<evidence type="ECO:0000256" key="1">
    <source>
        <dbReference type="ARBA" id="ARBA00004651"/>
    </source>
</evidence>
<feature type="transmembrane region" description="Helical" evidence="6">
    <location>
        <begin position="128"/>
        <end position="146"/>
    </location>
</feature>
<evidence type="ECO:0000256" key="3">
    <source>
        <dbReference type="ARBA" id="ARBA00022692"/>
    </source>
</evidence>
<organism evidence="8 9">
    <name type="scientific">Streptococcus pneumoniae</name>
    <dbReference type="NCBI Taxonomy" id="1313"/>
    <lineage>
        <taxon>Bacteria</taxon>
        <taxon>Bacillati</taxon>
        <taxon>Bacillota</taxon>
        <taxon>Bacilli</taxon>
        <taxon>Lactobacillales</taxon>
        <taxon>Streptococcaceae</taxon>
        <taxon>Streptococcus</taxon>
    </lineage>
</organism>